<keyword evidence="6" id="KW-1185">Reference proteome</keyword>
<dbReference type="InterPro" id="IPR002104">
    <property type="entry name" value="Integrase_catalytic"/>
</dbReference>
<dbReference type="PROSITE" id="PS51898">
    <property type="entry name" value="TYR_RECOMBINASE"/>
    <property type="match status" value="1"/>
</dbReference>
<protein>
    <submittedName>
        <fullName evidence="5">Integrase family protein</fullName>
    </submittedName>
</protein>
<dbReference type="PANTHER" id="PTHR30349:SF64">
    <property type="entry name" value="PROPHAGE INTEGRASE INTD-RELATED"/>
    <property type="match status" value="1"/>
</dbReference>
<reference evidence="6" key="2">
    <citation type="submission" date="2011-02" db="EMBL/GenBank/DDBJ databases">
        <title>The complete genome of Fluviicola taffensis DSM 16823.</title>
        <authorList>
            <consortium name="US DOE Joint Genome Institute (JGI-PGF)"/>
            <person name="Lucas S."/>
            <person name="Copeland A."/>
            <person name="Lapidus A."/>
            <person name="Bruce D."/>
            <person name="Goodwin L."/>
            <person name="Pitluck S."/>
            <person name="Kyrpides N."/>
            <person name="Mavromatis K."/>
            <person name="Ivanova N."/>
            <person name="Mikhailova N."/>
            <person name="Pagani I."/>
            <person name="Chertkov O."/>
            <person name="Detter J.C."/>
            <person name="Han C."/>
            <person name="Tapia R."/>
            <person name="Land M."/>
            <person name="Hauser L."/>
            <person name="Markowitz V."/>
            <person name="Cheng J.-F."/>
            <person name="Hugenholtz P."/>
            <person name="Woyke T."/>
            <person name="Wu D."/>
            <person name="Tindall B."/>
            <person name="Pomrenke H.G."/>
            <person name="Brambilla E."/>
            <person name="Klenk H.-P."/>
            <person name="Eisen J.A."/>
        </authorList>
    </citation>
    <scope>NUCLEOTIDE SEQUENCE [LARGE SCALE GENOMIC DNA]</scope>
    <source>
        <strain evidence="6">DSM 16823 / RW262 / RW262</strain>
    </source>
</reference>
<dbReference type="InterPro" id="IPR050090">
    <property type="entry name" value="Tyrosine_recombinase_XerCD"/>
</dbReference>
<reference evidence="5 6" key="1">
    <citation type="journal article" date="2011" name="Stand. Genomic Sci.">
        <title>Complete genome sequence of the gliding freshwater bacterium Fluviicola taffensis type strain (RW262).</title>
        <authorList>
            <person name="Woyke T."/>
            <person name="Chertkov O."/>
            <person name="Lapidus A."/>
            <person name="Nolan M."/>
            <person name="Lucas S."/>
            <person name="Del Rio T.G."/>
            <person name="Tice H."/>
            <person name="Cheng J.F."/>
            <person name="Tapia R."/>
            <person name="Han C."/>
            <person name="Goodwin L."/>
            <person name="Pitluck S."/>
            <person name="Liolios K."/>
            <person name="Pagani I."/>
            <person name="Ivanova N."/>
            <person name="Huntemann M."/>
            <person name="Mavromatis K."/>
            <person name="Mikhailova N."/>
            <person name="Pati A."/>
            <person name="Chen A."/>
            <person name="Palaniappan K."/>
            <person name="Land M."/>
            <person name="Hauser L."/>
            <person name="Brambilla E.M."/>
            <person name="Rohde M."/>
            <person name="Mwirichia R."/>
            <person name="Sikorski J."/>
            <person name="Tindall B.J."/>
            <person name="Goker M."/>
            <person name="Bristow J."/>
            <person name="Eisen J.A."/>
            <person name="Markowitz V."/>
            <person name="Hugenholtz P."/>
            <person name="Klenk H.P."/>
            <person name="Kyrpides N.C."/>
        </authorList>
    </citation>
    <scope>NUCLEOTIDE SEQUENCE [LARGE SCALE GENOMIC DNA]</scope>
    <source>
        <strain evidence="6">DSM 16823 / RW262 / RW262</strain>
    </source>
</reference>
<dbReference type="Pfam" id="PF00589">
    <property type="entry name" value="Phage_integrase"/>
    <property type="match status" value="1"/>
</dbReference>
<evidence type="ECO:0000256" key="2">
    <source>
        <dbReference type="ARBA" id="ARBA00023125"/>
    </source>
</evidence>
<dbReference type="STRING" id="755732.Fluta_0444"/>
<dbReference type="HOGENOM" id="CLU_033139_0_1_10"/>
<name>F2IEY5_FLUTR</name>
<keyword evidence="2" id="KW-0238">DNA-binding</keyword>
<dbReference type="OrthoDB" id="1068680at2"/>
<keyword evidence="3" id="KW-0233">DNA recombination</keyword>
<organism evidence="5 6">
    <name type="scientific">Fluviicola taffensis (strain DSM 16823 / NCIMB 13979 / RW262)</name>
    <dbReference type="NCBI Taxonomy" id="755732"/>
    <lineage>
        <taxon>Bacteria</taxon>
        <taxon>Pseudomonadati</taxon>
        <taxon>Bacteroidota</taxon>
        <taxon>Flavobacteriia</taxon>
        <taxon>Flavobacteriales</taxon>
        <taxon>Crocinitomicaceae</taxon>
        <taxon>Fluviicola</taxon>
    </lineage>
</organism>
<dbReference type="InterPro" id="IPR011010">
    <property type="entry name" value="DNA_brk_join_enz"/>
</dbReference>
<dbReference type="InterPro" id="IPR025269">
    <property type="entry name" value="SAM-like_dom"/>
</dbReference>
<gene>
    <name evidence="5" type="ordered locus">Fluta_0444</name>
</gene>
<dbReference type="GO" id="GO:0003677">
    <property type="term" value="F:DNA binding"/>
    <property type="evidence" value="ECO:0007669"/>
    <property type="project" value="UniProtKB-KW"/>
</dbReference>
<dbReference type="EMBL" id="CP002542">
    <property type="protein sequence ID" value="AEA42450.1"/>
    <property type="molecule type" value="Genomic_DNA"/>
</dbReference>
<evidence type="ECO:0000259" key="4">
    <source>
        <dbReference type="PROSITE" id="PS51898"/>
    </source>
</evidence>
<dbReference type="GO" id="GO:0015074">
    <property type="term" value="P:DNA integration"/>
    <property type="evidence" value="ECO:0007669"/>
    <property type="project" value="InterPro"/>
</dbReference>
<dbReference type="InterPro" id="IPR013762">
    <property type="entry name" value="Integrase-like_cat_sf"/>
</dbReference>
<dbReference type="PANTHER" id="PTHR30349">
    <property type="entry name" value="PHAGE INTEGRASE-RELATED"/>
    <property type="match status" value="1"/>
</dbReference>
<dbReference type="Gene3D" id="1.10.150.130">
    <property type="match status" value="1"/>
</dbReference>
<dbReference type="SUPFAM" id="SSF56349">
    <property type="entry name" value="DNA breaking-rejoining enzymes"/>
    <property type="match status" value="1"/>
</dbReference>
<dbReference type="Proteomes" id="UP000007463">
    <property type="component" value="Chromosome"/>
</dbReference>
<dbReference type="InterPro" id="IPR010998">
    <property type="entry name" value="Integrase_recombinase_N"/>
</dbReference>
<evidence type="ECO:0000313" key="5">
    <source>
        <dbReference type="EMBL" id="AEA42450.1"/>
    </source>
</evidence>
<sequence length="404" mass="46390">MSSVSIILRKDKVNKKGEYPIHFRIIKYRKVNYISSGFSTLESNWDEKNKRIKARGSDSKETASRINAQISKRFSEIQQEVISLETSNRNVSIKTIKDKVIGKKSMDFFEFANSVTESYLTDSKIGTYSKTKGIIEKLKKYDSSLSFIDITPKFLTAYEAYLRTKLNNSTNTIHTNLKFIRTVFNKAFQQDIIELSSSPFLKFKMKTEKVQRDYLTEDELKIFAEVDTQGNLKLELHQDMFVFAAYSGGLRISDILQLQWIHFDDSHINFTIKKTGSQISIKIPNIALNIIEKYNLTQSEKTSYIFPMLPEDTYLRDAIGQDKAISSATAVINKNLKTLAKLAKIEKNISFHISRHTWATRALRKGMSIDKVSKLMGHSAIKETQIYAKIVNSELDKAMDIFND</sequence>
<dbReference type="AlphaFoldDB" id="F2IEY5"/>
<dbReference type="InterPro" id="IPR035386">
    <property type="entry name" value="Arm-DNA-bind_5"/>
</dbReference>
<evidence type="ECO:0000256" key="3">
    <source>
        <dbReference type="ARBA" id="ARBA00023172"/>
    </source>
</evidence>
<dbReference type="GO" id="GO:0006310">
    <property type="term" value="P:DNA recombination"/>
    <property type="evidence" value="ECO:0007669"/>
    <property type="project" value="UniProtKB-KW"/>
</dbReference>
<dbReference type="Gene3D" id="1.10.443.10">
    <property type="entry name" value="Intergrase catalytic core"/>
    <property type="match status" value="1"/>
</dbReference>
<dbReference type="Pfam" id="PF17293">
    <property type="entry name" value="Arm-DNA-bind_5"/>
    <property type="match status" value="1"/>
</dbReference>
<evidence type="ECO:0000313" key="6">
    <source>
        <dbReference type="Proteomes" id="UP000007463"/>
    </source>
</evidence>
<dbReference type="RefSeq" id="WP_013685224.1">
    <property type="nucleotide sequence ID" value="NC_015321.1"/>
</dbReference>
<accession>F2IEY5</accession>
<dbReference type="eggNOG" id="COG0582">
    <property type="taxonomic scope" value="Bacteria"/>
</dbReference>
<comment type="similarity">
    <text evidence="1">Belongs to the 'phage' integrase family.</text>
</comment>
<feature type="domain" description="Tyr recombinase" evidence="4">
    <location>
        <begin position="210"/>
        <end position="400"/>
    </location>
</feature>
<dbReference type="CDD" id="cd01185">
    <property type="entry name" value="INTN1_C_like"/>
    <property type="match status" value="1"/>
</dbReference>
<evidence type="ECO:0000256" key="1">
    <source>
        <dbReference type="ARBA" id="ARBA00008857"/>
    </source>
</evidence>
<dbReference type="Pfam" id="PF13102">
    <property type="entry name" value="Phage_int_SAM_5"/>
    <property type="match status" value="1"/>
</dbReference>
<proteinExistence type="inferred from homology"/>
<dbReference type="KEGG" id="fte:Fluta_0444"/>